<dbReference type="GeneID" id="27334888"/>
<dbReference type="STRING" id="91928.A0A0D2B831"/>
<dbReference type="AlphaFoldDB" id="A0A0D2B831"/>
<dbReference type="PANTHER" id="PTHR11183">
    <property type="entry name" value="GLYCOGENIN SUBFAMILY MEMBER"/>
    <property type="match status" value="1"/>
</dbReference>
<dbReference type="Proteomes" id="UP000053328">
    <property type="component" value="Unassembled WGS sequence"/>
</dbReference>
<dbReference type="SUPFAM" id="SSF53448">
    <property type="entry name" value="Nucleotide-diphospho-sugar transferases"/>
    <property type="match status" value="1"/>
</dbReference>
<protein>
    <recommendedName>
        <fullName evidence="4">Glycosyltransferase family 8 protein</fullName>
    </recommendedName>
</protein>
<dbReference type="Gene3D" id="3.90.550.10">
    <property type="entry name" value="Spore Coat Polysaccharide Biosynthesis Protein SpsA, Chain A"/>
    <property type="match status" value="1"/>
</dbReference>
<dbReference type="VEuPathDB" id="FungiDB:PV08_07805"/>
<evidence type="ECO:0000256" key="1">
    <source>
        <dbReference type="SAM" id="MobiDB-lite"/>
    </source>
</evidence>
<accession>A0A0D2B831</accession>
<feature type="compositionally biased region" description="Polar residues" evidence="1">
    <location>
        <begin position="70"/>
        <end position="79"/>
    </location>
</feature>
<feature type="compositionally biased region" description="Low complexity" evidence="1">
    <location>
        <begin position="244"/>
        <end position="255"/>
    </location>
</feature>
<dbReference type="HOGENOM" id="CLU_442137_0_0_1"/>
<sequence length="618" mass="68666">MLHFRRSRKPTIIICLLVFVGFIIVLSHSNGAQLDATASLVGWEGPQFSLPSWISTDALNFYKNNPLGSRTGFSASSDPQEAPLKPENDTPSPSEETPVEIPEDTPATTSDETEIVPLDAPELTPEVTEDVPEEIPATAPEVTDDIPKETPATTPEVTEDVPEEIPAASDETEKVPEETEMVPEVTPEENPAAIPETVPEDTPAPLDQTSDETSESAETTDKTPKPLEEVPAAIPGATPEDEATPAAAVVASTTDAEPTAATEAAALESLDSAFTKGKMSFQNDLDITLPKTDLTQFAKYRPHNYEPLGPDEDNSFNYAYATFLSTRNPSLRDPYFLAVQSLIYRVLWSERSKSDQYPFIAFVAEYIPEPQRDILRGLGAEVRELAPVVWHPNVEGVHARWADLFAKLHMWNETEFEKILFIDADAFPVTNVDEMFELAPWQECNRTLLELDDVFPDITDSCEPYALAGVPMDVSPADGVSYNWNVGSMVISPSPVMHRRLLQNYVKADHFDNHMAEQAFLNWQFRVNGPFPPTLLNRTYDGFLPQPHEEGQFKIIHEKLWAFDKDGWLGREWSEPWQWMVDWIDGGLFAEARENDGLRKTKPVTGTLPTAATAGVEK</sequence>
<dbReference type="InterPro" id="IPR029044">
    <property type="entry name" value="Nucleotide-diphossugar_trans"/>
</dbReference>
<dbReference type="RefSeq" id="XP_016235234.1">
    <property type="nucleotide sequence ID" value="XM_016382132.1"/>
</dbReference>
<dbReference type="OrthoDB" id="2014201at2759"/>
<reference evidence="2 3" key="1">
    <citation type="submission" date="2015-01" db="EMBL/GenBank/DDBJ databases">
        <title>The Genome Sequence of Exophiala spinifera CBS89968.</title>
        <authorList>
            <consortium name="The Broad Institute Genomics Platform"/>
            <person name="Cuomo C."/>
            <person name="de Hoog S."/>
            <person name="Gorbushina A."/>
            <person name="Stielow B."/>
            <person name="Teixiera M."/>
            <person name="Abouelleil A."/>
            <person name="Chapman S.B."/>
            <person name="Priest M."/>
            <person name="Young S.K."/>
            <person name="Wortman J."/>
            <person name="Nusbaum C."/>
            <person name="Birren B."/>
        </authorList>
    </citation>
    <scope>NUCLEOTIDE SEQUENCE [LARGE SCALE GENOMIC DNA]</scope>
    <source>
        <strain evidence="2 3">CBS 89968</strain>
    </source>
</reference>
<dbReference type="EMBL" id="KN847496">
    <property type="protein sequence ID" value="KIW15018.1"/>
    <property type="molecule type" value="Genomic_DNA"/>
</dbReference>
<feature type="region of interest" description="Disordered" evidence="1">
    <location>
        <begin position="70"/>
        <end position="255"/>
    </location>
</feature>
<evidence type="ECO:0000313" key="3">
    <source>
        <dbReference type="Proteomes" id="UP000053328"/>
    </source>
</evidence>
<proteinExistence type="predicted"/>
<evidence type="ECO:0008006" key="4">
    <source>
        <dbReference type="Google" id="ProtNLM"/>
    </source>
</evidence>
<gene>
    <name evidence="2" type="ORF">PV08_07805</name>
</gene>
<dbReference type="InterPro" id="IPR050587">
    <property type="entry name" value="GNT1/Glycosyltrans_8"/>
</dbReference>
<feature type="compositionally biased region" description="Basic and acidic residues" evidence="1">
    <location>
        <begin position="219"/>
        <end position="228"/>
    </location>
</feature>
<evidence type="ECO:0000313" key="2">
    <source>
        <dbReference type="EMBL" id="KIW15018.1"/>
    </source>
</evidence>
<name>A0A0D2B831_9EURO</name>
<keyword evidence="3" id="KW-1185">Reference proteome</keyword>
<organism evidence="2 3">
    <name type="scientific">Exophiala spinifera</name>
    <dbReference type="NCBI Taxonomy" id="91928"/>
    <lineage>
        <taxon>Eukaryota</taxon>
        <taxon>Fungi</taxon>
        <taxon>Dikarya</taxon>
        <taxon>Ascomycota</taxon>
        <taxon>Pezizomycotina</taxon>
        <taxon>Eurotiomycetes</taxon>
        <taxon>Chaetothyriomycetidae</taxon>
        <taxon>Chaetothyriales</taxon>
        <taxon>Herpotrichiellaceae</taxon>
        <taxon>Exophiala</taxon>
    </lineage>
</organism>